<feature type="transmembrane region" description="Helical" evidence="16">
    <location>
        <begin position="53"/>
        <end position="73"/>
    </location>
</feature>
<feature type="domain" description="Protein kinase" evidence="17">
    <location>
        <begin position="538"/>
        <end position="833"/>
    </location>
</feature>
<dbReference type="InterPro" id="IPR008271">
    <property type="entry name" value="Ser/Thr_kinase_AS"/>
</dbReference>
<keyword evidence="7" id="KW-0732">Signal</keyword>
<comment type="similarity">
    <text evidence="2">Belongs to the protein kinase superfamily. CMGC Ser/Thr protein kinase family. CDC2/CDKX subfamily.</text>
</comment>
<sequence length="960" mass="108512">MTLWDIASSNDASWFRSPGSRIQVARMGNGQGLQGACEDAGYRRMETSSSCRSACVGAFIACLVLIPATLYSATLPALPRAEGLTAFSAGARSAAKAWTENERPVIAILASDCGILYNCSSYIPASYVQLLQQGGAQVVPLYPGMKEEEFDHVLSHVNGVMTIGGFFKMNGTADVYMRKIYDHVVSATKRGEIFPFWATCVGIHDMVQLVSGKVYADFLTRTYAENLALPLHFEPSADLKLLFDEEVLPGSSTLRRWLSDEPLTFHHHQWGITPSTFHGIKELRDGFRILATSEDRSGTTFISLLQGRQHPLFASAFHPEKPAFEWGYHTSGLLQNTAIPHSRQAILANLHFGTAFVQQTRRNFNKFDAKELPQRLIYNFPLFYTAVYPELIRALEMETRSTRCDESWDLSQGDWTMMTISRQSPVQIWRNPGGARCPLCYDQQRRAEAGSVLRGGQGIKLDPPADHFRCVAWSQSGRWGLGWKMAQAFTRSDGISDMWVPESASILFQTWEAKTKAPTPAASTHPTLGAPRTSDEYEKQGAPVGEGTYGTVWKGVKKTTQEEVAMKKVGIRYEKEGFPTTAVREIRALRKLHHENVVRLLDVHTDTSGTGVGDSYLIFEQPIRTVAGYIAYRRKLKLWPVRCIGNMLIEAIDFCHMQNIMHRDLKPSNILLTKEGKLKLCDFGLSRSFVDKTPQNYTTRVITLWYRPPELLLSSPKYEPSVDIWSCACILGELLFGVPLFPDQSEVQVLKRIRNRLMAFNPDQWPESLKKLHAWEKFWGQISRQGAGHDNRDLFVDARTKHGKEAADLLKASLHLDPGQRLDSEQMKRHDFWSTVKMPGDNRDLKELDVKKRREKEHRDHREHREDWERERGGCGEERESQRQAERDATTGQKRPADAGGRRPNVQPDENAKRQRREVNVQYGTVVDAHREHEHEGIQQNVPRSRTGWAEGAQLTGTGT</sequence>
<comment type="catalytic activity">
    <reaction evidence="13">
        <text>(6S)-5,6,7,8-tetrahydrofolyl-(gamma-L-Glu)(n) + (n-1) H2O = (6S)-5,6,7,8-tetrahydrofolate + (n-1) L-glutamate</text>
        <dbReference type="Rhea" id="RHEA:56784"/>
        <dbReference type="Rhea" id="RHEA-COMP:14738"/>
        <dbReference type="ChEBI" id="CHEBI:15377"/>
        <dbReference type="ChEBI" id="CHEBI:29985"/>
        <dbReference type="ChEBI" id="CHEBI:57453"/>
        <dbReference type="ChEBI" id="CHEBI:141005"/>
        <dbReference type="EC" id="3.4.19.9"/>
    </reaction>
</comment>
<dbReference type="PROSITE" id="PS00108">
    <property type="entry name" value="PROTEIN_KINASE_ST"/>
    <property type="match status" value="1"/>
</dbReference>
<evidence type="ECO:0000256" key="9">
    <source>
        <dbReference type="ARBA" id="ARBA00022777"/>
    </source>
</evidence>
<comment type="subunit">
    <text evidence="12">May form a complex composed of at least the catalytic subunit CRK2 and a cyclin.</text>
</comment>
<feature type="region of interest" description="Disordered" evidence="15">
    <location>
        <begin position="517"/>
        <end position="541"/>
    </location>
</feature>
<dbReference type="InterPro" id="IPR011009">
    <property type="entry name" value="Kinase-like_dom_sf"/>
</dbReference>
<evidence type="ECO:0000313" key="18">
    <source>
        <dbReference type="EMBL" id="CAK9102570.1"/>
    </source>
</evidence>
<evidence type="ECO:0000259" key="17">
    <source>
        <dbReference type="PROSITE" id="PS50011"/>
    </source>
</evidence>
<evidence type="ECO:0000256" key="8">
    <source>
        <dbReference type="ARBA" id="ARBA00022741"/>
    </source>
</evidence>
<reference evidence="18 19" key="1">
    <citation type="submission" date="2024-02" db="EMBL/GenBank/DDBJ databases">
        <authorList>
            <person name="Chen Y."/>
            <person name="Shah S."/>
            <person name="Dougan E. K."/>
            <person name="Thang M."/>
            <person name="Chan C."/>
        </authorList>
    </citation>
    <scope>NUCLEOTIDE SEQUENCE [LARGE SCALE GENOMIC DNA]</scope>
</reference>
<dbReference type="Gene3D" id="3.30.200.20">
    <property type="entry name" value="Phosphorylase Kinase, domain 1"/>
    <property type="match status" value="1"/>
</dbReference>
<keyword evidence="9" id="KW-0418">Kinase</keyword>
<keyword evidence="19" id="KW-1185">Reference proteome</keyword>
<dbReference type="Proteomes" id="UP001642484">
    <property type="component" value="Unassembled WGS sequence"/>
</dbReference>
<comment type="subcellular location">
    <subcellularLocation>
        <location evidence="1">Secreted</location>
        <location evidence="1">Extracellular space</location>
    </subcellularLocation>
</comment>
<dbReference type="InterPro" id="IPR050108">
    <property type="entry name" value="CDK"/>
</dbReference>
<dbReference type="PROSITE" id="PS50011">
    <property type="entry name" value="PROTEIN_KINASE_DOM"/>
    <property type="match status" value="1"/>
</dbReference>
<evidence type="ECO:0000256" key="12">
    <source>
        <dbReference type="ARBA" id="ARBA00038543"/>
    </source>
</evidence>
<dbReference type="InterPro" id="IPR017441">
    <property type="entry name" value="Protein_kinase_ATP_BS"/>
</dbReference>
<feature type="compositionally biased region" description="Basic and acidic residues" evidence="15">
    <location>
        <begin position="840"/>
        <end position="901"/>
    </location>
</feature>
<dbReference type="Pfam" id="PF00069">
    <property type="entry name" value="Pkinase"/>
    <property type="match status" value="1"/>
</dbReference>
<feature type="active site" evidence="13">
    <location>
        <position position="318"/>
    </location>
</feature>
<evidence type="ECO:0000256" key="16">
    <source>
        <dbReference type="SAM" id="Phobius"/>
    </source>
</evidence>
<evidence type="ECO:0000256" key="13">
    <source>
        <dbReference type="PROSITE-ProRule" id="PRU00607"/>
    </source>
</evidence>
<keyword evidence="10 13" id="KW-0378">Hydrolase</keyword>
<name>A0ABP0RPJ2_9DINO</name>
<keyword evidence="8 14" id="KW-0547">Nucleotide-binding</keyword>
<dbReference type="Gene3D" id="1.10.510.10">
    <property type="entry name" value="Transferase(Phosphotransferase) domain 1"/>
    <property type="match status" value="1"/>
</dbReference>
<keyword evidence="16" id="KW-0472">Membrane</keyword>
<dbReference type="InterPro" id="IPR011697">
    <property type="entry name" value="Peptidase_C26"/>
</dbReference>
<evidence type="ECO:0000313" key="19">
    <source>
        <dbReference type="Proteomes" id="UP001642484"/>
    </source>
</evidence>
<accession>A0ABP0RPJ2</accession>
<feature type="active site" description="Nucleophile" evidence="13">
    <location>
        <position position="200"/>
    </location>
</feature>
<organism evidence="18 19">
    <name type="scientific">Durusdinium trenchii</name>
    <dbReference type="NCBI Taxonomy" id="1381693"/>
    <lineage>
        <taxon>Eukaryota</taxon>
        <taxon>Sar</taxon>
        <taxon>Alveolata</taxon>
        <taxon>Dinophyceae</taxon>
        <taxon>Suessiales</taxon>
        <taxon>Symbiodiniaceae</taxon>
        <taxon>Durusdinium</taxon>
    </lineage>
</organism>
<protein>
    <recommendedName>
        <fullName evidence="13">folate gamma-glutamyl hydrolase</fullName>
        <ecNumber evidence="13">3.4.19.9</ecNumber>
    </recommendedName>
</protein>
<feature type="binding site" evidence="14">
    <location>
        <position position="567"/>
    </location>
    <ligand>
        <name>ATP</name>
        <dbReference type="ChEBI" id="CHEBI:30616"/>
    </ligand>
</feature>
<proteinExistence type="inferred from homology"/>
<keyword evidence="16" id="KW-1133">Transmembrane helix</keyword>
<dbReference type="InterPro" id="IPR000719">
    <property type="entry name" value="Prot_kinase_dom"/>
</dbReference>
<dbReference type="EMBL" id="CAXAMN010026373">
    <property type="protein sequence ID" value="CAK9102570.1"/>
    <property type="molecule type" value="Genomic_DNA"/>
</dbReference>
<dbReference type="SMART" id="SM00220">
    <property type="entry name" value="S_TKc"/>
    <property type="match status" value="1"/>
</dbReference>
<dbReference type="InterPro" id="IPR015527">
    <property type="entry name" value="Pept_C26_g-glut_hydrolase"/>
</dbReference>
<dbReference type="Pfam" id="PF07722">
    <property type="entry name" value="Peptidase_C26"/>
    <property type="match status" value="1"/>
</dbReference>
<comment type="similarity">
    <text evidence="3">Belongs to the peptidase C26 family.</text>
</comment>
<keyword evidence="16" id="KW-0812">Transmembrane</keyword>
<dbReference type="PANTHER" id="PTHR24056">
    <property type="entry name" value="CELL DIVISION PROTEIN KINASE"/>
    <property type="match status" value="1"/>
</dbReference>
<comment type="caution">
    <text evidence="18">The sequence shown here is derived from an EMBL/GenBank/DDBJ whole genome shotgun (WGS) entry which is preliminary data.</text>
</comment>
<dbReference type="EC" id="3.4.19.9" evidence="13"/>
<evidence type="ECO:0000256" key="1">
    <source>
        <dbReference type="ARBA" id="ARBA00004239"/>
    </source>
</evidence>
<evidence type="ECO:0000256" key="11">
    <source>
        <dbReference type="ARBA" id="ARBA00022840"/>
    </source>
</evidence>
<evidence type="ECO:0000256" key="15">
    <source>
        <dbReference type="SAM" id="MobiDB-lite"/>
    </source>
</evidence>
<feature type="compositionally biased region" description="Basic and acidic residues" evidence="15">
    <location>
        <begin position="928"/>
        <end position="937"/>
    </location>
</feature>
<dbReference type="SUPFAM" id="SSF52317">
    <property type="entry name" value="Class I glutamine amidotransferase-like"/>
    <property type="match status" value="1"/>
</dbReference>
<keyword evidence="4" id="KW-0964">Secreted</keyword>
<dbReference type="PANTHER" id="PTHR24056:SF546">
    <property type="entry name" value="CYCLIN-DEPENDENT KINASE 12"/>
    <property type="match status" value="1"/>
</dbReference>
<evidence type="ECO:0000256" key="3">
    <source>
        <dbReference type="ARBA" id="ARBA00011083"/>
    </source>
</evidence>
<dbReference type="SUPFAM" id="SSF56112">
    <property type="entry name" value="Protein kinase-like (PK-like)"/>
    <property type="match status" value="1"/>
</dbReference>
<keyword evidence="6" id="KW-0808">Transferase</keyword>
<evidence type="ECO:0000256" key="2">
    <source>
        <dbReference type="ARBA" id="ARBA00006485"/>
    </source>
</evidence>
<keyword evidence="5" id="KW-0723">Serine/threonine-protein kinase</keyword>
<evidence type="ECO:0000256" key="5">
    <source>
        <dbReference type="ARBA" id="ARBA00022527"/>
    </source>
</evidence>
<evidence type="ECO:0000256" key="14">
    <source>
        <dbReference type="PROSITE-ProRule" id="PRU10141"/>
    </source>
</evidence>
<dbReference type="PROSITE" id="PS51275">
    <property type="entry name" value="PEPTIDASE_C26_GGH"/>
    <property type="match status" value="1"/>
</dbReference>
<evidence type="ECO:0000256" key="10">
    <source>
        <dbReference type="ARBA" id="ARBA00022801"/>
    </source>
</evidence>
<evidence type="ECO:0000256" key="6">
    <source>
        <dbReference type="ARBA" id="ARBA00022679"/>
    </source>
</evidence>
<feature type="compositionally biased region" description="Basic and acidic residues" evidence="15">
    <location>
        <begin position="910"/>
        <end position="919"/>
    </location>
</feature>
<dbReference type="Gene3D" id="3.40.50.880">
    <property type="match status" value="1"/>
</dbReference>
<dbReference type="PROSITE" id="PS00107">
    <property type="entry name" value="PROTEIN_KINASE_ATP"/>
    <property type="match status" value="1"/>
</dbReference>
<evidence type="ECO:0000256" key="4">
    <source>
        <dbReference type="ARBA" id="ARBA00022525"/>
    </source>
</evidence>
<dbReference type="InterPro" id="IPR029062">
    <property type="entry name" value="Class_I_gatase-like"/>
</dbReference>
<keyword evidence="11 14" id="KW-0067">ATP-binding</keyword>
<gene>
    <name evidence="18" type="ORF">CCMP2556_LOCUS48256</name>
</gene>
<evidence type="ECO:0000256" key="7">
    <source>
        <dbReference type="ARBA" id="ARBA00022729"/>
    </source>
</evidence>
<feature type="region of interest" description="Disordered" evidence="15">
    <location>
        <begin position="833"/>
        <end position="960"/>
    </location>
</feature>